<gene>
    <name evidence="11" type="ORF">Q4481_13525</name>
</gene>
<feature type="transmembrane region" description="Helical" evidence="8">
    <location>
        <begin position="21"/>
        <end position="47"/>
    </location>
</feature>
<keyword evidence="7 8" id="KW-0472">Membrane</keyword>
<dbReference type="PANTHER" id="PTHR24221">
    <property type="entry name" value="ATP-BINDING CASSETTE SUB-FAMILY B"/>
    <property type="match status" value="1"/>
</dbReference>
<comment type="similarity">
    <text evidence="2">Belongs to the ABC transporter superfamily.</text>
</comment>
<evidence type="ECO:0000256" key="6">
    <source>
        <dbReference type="ARBA" id="ARBA00022989"/>
    </source>
</evidence>
<evidence type="ECO:0000256" key="1">
    <source>
        <dbReference type="ARBA" id="ARBA00004651"/>
    </source>
</evidence>
<feature type="transmembrane region" description="Helical" evidence="8">
    <location>
        <begin position="59"/>
        <end position="78"/>
    </location>
</feature>
<sequence length="580" mass="62838">MNALSPTHILLQNVRRSFLRGFGFAAIVSFFLNFSILISPIFMLQVYQRVIPTKSYDTLYGLIVIGVVGIIIFGLLDFTRNWAYSVMAQGLAQRVNMPALQAGVLKSIEGGATAGGGVMRDITELRRFIGGHSISTPLDALWSIVFIAALLLIHPVYAIVAVGFIVFMLVLNFITDVLTRPAINAANEAQFKHAQEVAGSLRYAEVIEAMGMLPALASQWRRSEAIMLSYSDAADMRARMILALSKSVQKGLQMATVATGAFLVLAGEISSGVLFAGMVLTSQAVAPYSNMIESWREWVDAAAAWGRIRDLLESRDMRRQTMPAPVSDGDLVVENLAYVPDGREIPVLRGISFTLSPGEVLGIAGPSGAGKSTLARCLTGIIKPTVGGVYLDGHSTYLWERESFGKAVGYLPQAISLLDGTIRQSISRMQEGDPRDVIRAAQQAGIHDLIGRLPHGYDTPVRDGQHFLSGGQLQRLALARALYGEPKLLILDEPNSNLDTAGEQALIAAIEMARARGAIVIMIAHRPSVMAVADKLMVIENGVLKQFGPKTEVISMISPDARAKISDDKRRRAPRGRGET</sequence>
<evidence type="ECO:0000259" key="9">
    <source>
        <dbReference type="PROSITE" id="PS50893"/>
    </source>
</evidence>
<dbReference type="NCBIfam" id="TIGR01842">
    <property type="entry name" value="type_I_sec_PrtD"/>
    <property type="match status" value="1"/>
</dbReference>
<accession>A0ABT8YMS5</accession>
<dbReference type="PROSITE" id="PS00211">
    <property type="entry name" value="ABC_TRANSPORTER_1"/>
    <property type="match status" value="1"/>
</dbReference>
<dbReference type="Proteomes" id="UP001174932">
    <property type="component" value="Unassembled WGS sequence"/>
</dbReference>
<evidence type="ECO:0000256" key="4">
    <source>
        <dbReference type="ARBA" id="ARBA00022741"/>
    </source>
</evidence>
<dbReference type="InterPro" id="IPR003439">
    <property type="entry name" value="ABC_transporter-like_ATP-bd"/>
</dbReference>
<comment type="subcellular location">
    <subcellularLocation>
        <location evidence="1">Cell membrane</location>
        <topology evidence="1">Multi-pass membrane protein</topology>
    </subcellularLocation>
</comment>
<dbReference type="InterPro" id="IPR003593">
    <property type="entry name" value="AAA+_ATPase"/>
</dbReference>
<evidence type="ECO:0000313" key="12">
    <source>
        <dbReference type="Proteomes" id="UP001174932"/>
    </source>
</evidence>
<dbReference type="Gene3D" id="3.40.50.300">
    <property type="entry name" value="P-loop containing nucleotide triphosphate hydrolases"/>
    <property type="match status" value="1"/>
</dbReference>
<dbReference type="SUPFAM" id="SSF52540">
    <property type="entry name" value="P-loop containing nucleoside triphosphate hydrolases"/>
    <property type="match status" value="1"/>
</dbReference>
<dbReference type="PROSITE" id="PS50893">
    <property type="entry name" value="ABC_TRANSPORTER_2"/>
    <property type="match status" value="1"/>
</dbReference>
<feature type="domain" description="ABC transporter" evidence="9">
    <location>
        <begin position="331"/>
        <end position="566"/>
    </location>
</feature>
<evidence type="ECO:0000256" key="8">
    <source>
        <dbReference type="SAM" id="Phobius"/>
    </source>
</evidence>
<keyword evidence="3 8" id="KW-0812">Transmembrane</keyword>
<organism evidence="11 12">
    <name type="scientific">Rhizobium alvei</name>
    <dbReference type="NCBI Taxonomy" id="1132659"/>
    <lineage>
        <taxon>Bacteria</taxon>
        <taxon>Pseudomonadati</taxon>
        <taxon>Pseudomonadota</taxon>
        <taxon>Alphaproteobacteria</taxon>
        <taxon>Hyphomicrobiales</taxon>
        <taxon>Rhizobiaceae</taxon>
        <taxon>Rhizobium/Agrobacterium group</taxon>
        <taxon>Rhizobium</taxon>
    </lineage>
</organism>
<dbReference type="PROSITE" id="PS50929">
    <property type="entry name" value="ABC_TM1F"/>
    <property type="match status" value="1"/>
</dbReference>
<dbReference type="InterPro" id="IPR027417">
    <property type="entry name" value="P-loop_NTPase"/>
</dbReference>
<evidence type="ECO:0000256" key="2">
    <source>
        <dbReference type="ARBA" id="ARBA00005417"/>
    </source>
</evidence>
<dbReference type="InterPro" id="IPR011527">
    <property type="entry name" value="ABC1_TM_dom"/>
</dbReference>
<keyword evidence="12" id="KW-1185">Reference proteome</keyword>
<evidence type="ECO:0000259" key="10">
    <source>
        <dbReference type="PROSITE" id="PS50929"/>
    </source>
</evidence>
<dbReference type="InterPro" id="IPR010128">
    <property type="entry name" value="ATPase_T1SS_PrtD-like"/>
</dbReference>
<evidence type="ECO:0000256" key="3">
    <source>
        <dbReference type="ARBA" id="ARBA00022692"/>
    </source>
</evidence>
<dbReference type="RefSeq" id="WP_304376900.1">
    <property type="nucleotide sequence ID" value="NZ_JAUOZU010000008.1"/>
</dbReference>
<dbReference type="PANTHER" id="PTHR24221:SF248">
    <property type="entry name" value="ABC TRANSPORTER TRANSMEMBRANE REGION"/>
    <property type="match status" value="1"/>
</dbReference>
<protein>
    <submittedName>
        <fullName evidence="11">Type I secretion system permease/ATPase</fullName>
    </submittedName>
</protein>
<evidence type="ECO:0000313" key="11">
    <source>
        <dbReference type="EMBL" id="MDO6964983.1"/>
    </source>
</evidence>
<dbReference type="InterPro" id="IPR036640">
    <property type="entry name" value="ABC1_TM_sf"/>
</dbReference>
<evidence type="ECO:0000256" key="5">
    <source>
        <dbReference type="ARBA" id="ARBA00022840"/>
    </source>
</evidence>
<keyword evidence="4" id="KW-0547">Nucleotide-binding</keyword>
<feature type="transmembrane region" description="Helical" evidence="8">
    <location>
        <begin position="255"/>
        <end position="280"/>
    </location>
</feature>
<dbReference type="InterPro" id="IPR039421">
    <property type="entry name" value="Type_1_exporter"/>
</dbReference>
<dbReference type="EMBL" id="JAUOZU010000008">
    <property type="protein sequence ID" value="MDO6964983.1"/>
    <property type="molecule type" value="Genomic_DNA"/>
</dbReference>
<reference evidence="11" key="1">
    <citation type="journal article" date="2015" name="Int. J. Syst. Evol. Microbiol.">
        <title>Rhizobium alvei sp. nov., isolated from a freshwater river.</title>
        <authorList>
            <person name="Sheu S.Y."/>
            <person name="Huang H.W."/>
            <person name="Young C.C."/>
            <person name="Chen W.M."/>
        </authorList>
    </citation>
    <scope>NUCLEOTIDE SEQUENCE</scope>
    <source>
        <strain evidence="11">TNR-22</strain>
    </source>
</reference>
<dbReference type="SUPFAM" id="SSF90123">
    <property type="entry name" value="ABC transporter transmembrane region"/>
    <property type="match status" value="1"/>
</dbReference>
<dbReference type="Gene3D" id="1.20.1560.10">
    <property type="entry name" value="ABC transporter type 1, transmembrane domain"/>
    <property type="match status" value="1"/>
</dbReference>
<name>A0ABT8YMS5_9HYPH</name>
<dbReference type="Pfam" id="PF00005">
    <property type="entry name" value="ABC_tran"/>
    <property type="match status" value="1"/>
</dbReference>
<reference evidence="11" key="2">
    <citation type="submission" date="2023-07" db="EMBL/GenBank/DDBJ databases">
        <authorList>
            <person name="Shen H."/>
        </authorList>
    </citation>
    <scope>NUCLEOTIDE SEQUENCE</scope>
    <source>
        <strain evidence="11">TNR-22</strain>
    </source>
</reference>
<comment type="caution">
    <text evidence="11">The sequence shown here is derived from an EMBL/GenBank/DDBJ whole genome shotgun (WGS) entry which is preliminary data.</text>
</comment>
<dbReference type="SMART" id="SM00382">
    <property type="entry name" value="AAA"/>
    <property type="match status" value="1"/>
</dbReference>
<dbReference type="InterPro" id="IPR017871">
    <property type="entry name" value="ABC_transporter-like_CS"/>
</dbReference>
<keyword evidence="5" id="KW-0067">ATP-binding</keyword>
<keyword evidence="6 8" id="KW-1133">Transmembrane helix</keyword>
<feature type="domain" description="ABC transmembrane type-1" evidence="10">
    <location>
        <begin position="24"/>
        <end position="300"/>
    </location>
</feature>
<feature type="transmembrane region" description="Helical" evidence="8">
    <location>
        <begin position="156"/>
        <end position="174"/>
    </location>
</feature>
<evidence type="ECO:0000256" key="7">
    <source>
        <dbReference type="ARBA" id="ARBA00023136"/>
    </source>
</evidence>
<feature type="transmembrane region" description="Helical" evidence="8">
    <location>
        <begin position="128"/>
        <end position="150"/>
    </location>
</feature>
<proteinExistence type="inferred from homology"/>